<evidence type="ECO:0000256" key="4">
    <source>
        <dbReference type="PIRSR" id="PIRSR001365-1"/>
    </source>
</evidence>
<dbReference type="InterPro" id="IPR020625">
    <property type="entry name" value="Schiff_base-form_aldolases_AS"/>
</dbReference>
<dbReference type="GO" id="GO:0044281">
    <property type="term" value="P:small molecule metabolic process"/>
    <property type="evidence" value="ECO:0007669"/>
    <property type="project" value="UniProtKB-ARBA"/>
</dbReference>
<dbReference type="AlphaFoldDB" id="A0A061R1Y7"/>
<dbReference type="CDD" id="cd00408">
    <property type="entry name" value="DHDPS-like"/>
    <property type="match status" value="1"/>
</dbReference>
<dbReference type="GO" id="GO:0008840">
    <property type="term" value="F:4-hydroxy-tetrahydrodipicolinate synthase activity"/>
    <property type="evidence" value="ECO:0007669"/>
    <property type="project" value="TreeGrafter"/>
</dbReference>
<dbReference type="PANTHER" id="PTHR12128:SF66">
    <property type="entry name" value="4-HYDROXY-2-OXOGLUTARATE ALDOLASE, MITOCHONDRIAL"/>
    <property type="match status" value="1"/>
</dbReference>
<keyword evidence="2 6" id="KW-0456">Lyase</keyword>
<organism evidence="6">
    <name type="scientific">Tetraselmis sp. GSL018</name>
    <dbReference type="NCBI Taxonomy" id="582737"/>
    <lineage>
        <taxon>Eukaryota</taxon>
        <taxon>Viridiplantae</taxon>
        <taxon>Chlorophyta</taxon>
        <taxon>core chlorophytes</taxon>
        <taxon>Chlorodendrophyceae</taxon>
        <taxon>Chlorodendrales</taxon>
        <taxon>Chlorodendraceae</taxon>
        <taxon>Tetraselmis</taxon>
    </lineage>
</organism>
<dbReference type="SUPFAM" id="SSF51569">
    <property type="entry name" value="Aldolase"/>
    <property type="match status" value="1"/>
</dbReference>
<dbReference type="SMART" id="SM01130">
    <property type="entry name" value="DHDPS"/>
    <property type="match status" value="1"/>
</dbReference>
<dbReference type="InterPro" id="IPR013785">
    <property type="entry name" value="Aldolase_TIM"/>
</dbReference>
<evidence type="ECO:0000313" key="6">
    <source>
        <dbReference type="EMBL" id="JAC65988.1"/>
    </source>
</evidence>
<feature type="non-terminal residue" evidence="6">
    <location>
        <position position="300"/>
    </location>
</feature>
<evidence type="ECO:0000256" key="3">
    <source>
        <dbReference type="ARBA" id="ARBA00023270"/>
    </source>
</evidence>
<reference evidence="6" key="1">
    <citation type="submission" date="2014-05" db="EMBL/GenBank/DDBJ databases">
        <title>The transcriptome of the halophilic microalga Tetraselmis sp. GSL018 isolated from the Great Salt Lake, Utah.</title>
        <authorList>
            <person name="Jinkerson R.E."/>
            <person name="D'Adamo S."/>
            <person name="Posewitz M.C."/>
        </authorList>
    </citation>
    <scope>NUCLEOTIDE SEQUENCE</scope>
    <source>
        <strain evidence="6">GSL018</strain>
    </source>
</reference>
<sequence length="300" mass="32885">MGLTLEGPLFALLTPFDQRGDIDFQALQLYLDFLWEAGVRNIIVNGTTSEFASLSVLERKKILEFCRERWRGILINHLSACCLADVFDLMDHTEHTVYGRPRADAVLLLPPFYFAGPLEEGVESFFSQCLAACKLPVFLYNFPQHVQHVLTAQMYKRLADAFPGVAGVKDSGGSLEASLELKAARPDLPVYVGNDRAASEVLRKGLDGSVTGAGNAVPEGFLKVHRGFAEGDDALMREGQKLLDDWAGVREAISPAEPPVVKAAMAARVGGFGQAVRPPFTELRPEDARRAREWIAGRLG</sequence>
<feature type="active site" description="Proton donor/acceptor" evidence="4">
    <location>
        <position position="140"/>
    </location>
</feature>
<evidence type="ECO:0000256" key="5">
    <source>
        <dbReference type="PIRSR" id="PIRSR001365-2"/>
    </source>
</evidence>
<accession>A0A061R1Y7</accession>
<feature type="binding site" evidence="5">
    <location>
        <position position="48"/>
    </location>
    <ligand>
        <name>pyruvate</name>
        <dbReference type="ChEBI" id="CHEBI:15361"/>
    </ligand>
</feature>
<dbReference type="Gene3D" id="3.20.20.70">
    <property type="entry name" value="Aldolase class I"/>
    <property type="match status" value="1"/>
</dbReference>
<protein>
    <submittedName>
        <fullName evidence="6">N-acetylneuraminate lyase</fullName>
    </submittedName>
</protein>
<name>A0A061R1Y7_9CHLO</name>
<gene>
    <name evidence="6" type="primary">NANA</name>
    <name evidence="6" type="ORF">TSPGSL018_14748</name>
</gene>
<keyword evidence="3" id="KW-0704">Schiff base</keyword>
<dbReference type="PANTHER" id="PTHR12128">
    <property type="entry name" value="DIHYDRODIPICOLINATE SYNTHASE"/>
    <property type="match status" value="1"/>
</dbReference>
<dbReference type="PROSITE" id="PS00666">
    <property type="entry name" value="DHDPS_2"/>
    <property type="match status" value="1"/>
</dbReference>
<evidence type="ECO:0000256" key="2">
    <source>
        <dbReference type="ARBA" id="ARBA00023239"/>
    </source>
</evidence>
<dbReference type="Pfam" id="PF00701">
    <property type="entry name" value="DHDPS"/>
    <property type="match status" value="1"/>
</dbReference>
<dbReference type="InterPro" id="IPR002220">
    <property type="entry name" value="DapA-like"/>
</dbReference>
<feature type="binding site" evidence="5">
    <location>
        <position position="210"/>
    </location>
    <ligand>
        <name>pyruvate</name>
        <dbReference type="ChEBI" id="CHEBI:15361"/>
    </ligand>
</feature>
<comment type="similarity">
    <text evidence="1">Belongs to the DapA family.</text>
</comment>
<evidence type="ECO:0000256" key="1">
    <source>
        <dbReference type="ARBA" id="ARBA00007592"/>
    </source>
</evidence>
<dbReference type="PRINTS" id="PR00146">
    <property type="entry name" value="DHPICSNTHASE"/>
</dbReference>
<feature type="active site" description="Schiff-base intermediate with substrate" evidence="4">
    <location>
        <position position="169"/>
    </location>
</feature>
<dbReference type="PIRSF" id="PIRSF001365">
    <property type="entry name" value="DHDPS"/>
    <property type="match status" value="1"/>
</dbReference>
<proteinExistence type="inferred from homology"/>
<dbReference type="EMBL" id="GBEZ01020702">
    <property type="protein sequence ID" value="JAC65988.1"/>
    <property type="molecule type" value="Transcribed_RNA"/>
</dbReference>